<protein>
    <submittedName>
        <fullName evidence="1">Uncharacterized protein</fullName>
    </submittedName>
</protein>
<evidence type="ECO:0000313" key="1">
    <source>
        <dbReference type="EMBL" id="ACL69987.1"/>
    </source>
</evidence>
<organism evidence="1 2">
    <name type="scientific">Halothermothrix orenii (strain H 168 / OCM 544 / DSM 9562)</name>
    <dbReference type="NCBI Taxonomy" id="373903"/>
    <lineage>
        <taxon>Bacteria</taxon>
        <taxon>Bacillati</taxon>
        <taxon>Bacillota</taxon>
        <taxon>Clostridia</taxon>
        <taxon>Halanaerobiales</taxon>
        <taxon>Halothermotrichaceae</taxon>
        <taxon>Halothermothrix</taxon>
    </lineage>
</organism>
<proteinExistence type="predicted"/>
<gene>
    <name evidence="1" type="ordered locus">Hore_12370</name>
</gene>
<sequence length="82" mass="9371">MRCIKMKKANILEAINRLNSALSKVKDFDVSTVDLSDRVLDNRIITLEGYLRFLENEGIPKIRSIYEKINNNMVVTEGGLND</sequence>
<accession>B8CXG8</accession>
<reference evidence="1 2" key="1">
    <citation type="journal article" date="2009" name="PLoS ONE">
        <title>Genome analysis of the anaerobic thermohalophilic bacterium Halothermothrix orenii.</title>
        <authorList>
            <person name="Mavromatis K."/>
            <person name="Ivanova N."/>
            <person name="Anderson I."/>
            <person name="Lykidis A."/>
            <person name="Hooper S.D."/>
            <person name="Sun H."/>
            <person name="Kunin V."/>
            <person name="Lapidus A."/>
            <person name="Hugenholtz P."/>
            <person name="Patel B."/>
            <person name="Kyrpides N.C."/>
        </authorList>
    </citation>
    <scope>NUCLEOTIDE SEQUENCE [LARGE SCALE GENOMIC DNA]</scope>
    <source>
        <strain evidence="2">H 168 / OCM 544 / DSM 9562</strain>
    </source>
</reference>
<dbReference type="KEGG" id="hor:Hore_12370"/>
<dbReference type="HOGENOM" id="CLU_194465_0_0_9"/>
<dbReference type="eggNOG" id="ENOG502ZPMW">
    <property type="taxonomic scope" value="Bacteria"/>
</dbReference>
<dbReference type="AlphaFoldDB" id="B8CXG8"/>
<evidence type="ECO:0000313" key="2">
    <source>
        <dbReference type="Proteomes" id="UP000000719"/>
    </source>
</evidence>
<name>B8CXG8_HALOH</name>
<dbReference type="EMBL" id="CP001098">
    <property type="protein sequence ID" value="ACL69987.1"/>
    <property type="molecule type" value="Genomic_DNA"/>
</dbReference>
<dbReference type="Proteomes" id="UP000000719">
    <property type="component" value="Chromosome"/>
</dbReference>
<dbReference type="STRING" id="373903.Hore_12370"/>
<keyword evidence="2" id="KW-1185">Reference proteome</keyword>